<feature type="region of interest" description="Disordered" evidence="1">
    <location>
        <begin position="294"/>
        <end position="317"/>
    </location>
</feature>
<feature type="compositionally biased region" description="Low complexity" evidence="1">
    <location>
        <begin position="294"/>
        <end position="309"/>
    </location>
</feature>
<feature type="compositionally biased region" description="Pro residues" evidence="1">
    <location>
        <begin position="149"/>
        <end position="166"/>
    </location>
</feature>
<evidence type="ECO:0000313" key="2">
    <source>
        <dbReference type="EMBL" id="KAK7050970.1"/>
    </source>
</evidence>
<evidence type="ECO:0000256" key="1">
    <source>
        <dbReference type="SAM" id="MobiDB-lite"/>
    </source>
</evidence>
<feature type="compositionally biased region" description="Low complexity" evidence="1">
    <location>
        <begin position="106"/>
        <end position="131"/>
    </location>
</feature>
<evidence type="ECO:0000313" key="3">
    <source>
        <dbReference type="Proteomes" id="UP001383192"/>
    </source>
</evidence>
<accession>A0AAW0DH49</accession>
<feature type="region of interest" description="Disordered" evidence="1">
    <location>
        <begin position="103"/>
        <end position="169"/>
    </location>
</feature>
<dbReference type="EMBL" id="JAYKXP010000014">
    <property type="protein sequence ID" value="KAK7050970.1"/>
    <property type="molecule type" value="Genomic_DNA"/>
</dbReference>
<proteinExistence type="predicted"/>
<feature type="region of interest" description="Disordered" evidence="1">
    <location>
        <begin position="377"/>
        <end position="452"/>
    </location>
</feature>
<feature type="compositionally biased region" description="Polar residues" evidence="1">
    <location>
        <begin position="431"/>
        <end position="452"/>
    </location>
</feature>
<name>A0AAW0DH49_9AGAR</name>
<dbReference type="Proteomes" id="UP001383192">
    <property type="component" value="Unassembled WGS sequence"/>
</dbReference>
<reference evidence="2 3" key="1">
    <citation type="submission" date="2024-01" db="EMBL/GenBank/DDBJ databases">
        <title>A draft genome for a cacao thread blight-causing isolate of Paramarasmius palmivorus.</title>
        <authorList>
            <person name="Baruah I.K."/>
            <person name="Bukari Y."/>
            <person name="Amoako-Attah I."/>
            <person name="Meinhardt L.W."/>
            <person name="Bailey B.A."/>
            <person name="Cohen S.P."/>
        </authorList>
    </citation>
    <scope>NUCLEOTIDE SEQUENCE [LARGE SCALE GENOMIC DNA]</scope>
    <source>
        <strain evidence="2 3">GH-12</strain>
    </source>
</reference>
<keyword evidence="3" id="KW-1185">Reference proteome</keyword>
<protein>
    <submittedName>
        <fullName evidence="2">Uncharacterized protein</fullName>
    </submittedName>
</protein>
<gene>
    <name evidence="2" type="ORF">VNI00_005082</name>
</gene>
<comment type="caution">
    <text evidence="2">The sequence shown here is derived from an EMBL/GenBank/DDBJ whole genome shotgun (WGS) entry which is preliminary data.</text>
</comment>
<feature type="compositionally biased region" description="Basic and acidic residues" evidence="1">
    <location>
        <begin position="377"/>
        <end position="386"/>
    </location>
</feature>
<organism evidence="2 3">
    <name type="scientific">Paramarasmius palmivorus</name>
    <dbReference type="NCBI Taxonomy" id="297713"/>
    <lineage>
        <taxon>Eukaryota</taxon>
        <taxon>Fungi</taxon>
        <taxon>Dikarya</taxon>
        <taxon>Basidiomycota</taxon>
        <taxon>Agaricomycotina</taxon>
        <taxon>Agaricomycetes</taxon>
        <taxon>Agaricomycetidae</taxon>
        <taxon>Agaricales</taxon>
        <taxon>Marasmiineae</taxon>
        <taxon>Marasmiaceae</taxon>
        <taxon>Paramarasmius</taxon>
    </lineage>
</organism>
<dbReference type="AlphaFoldDB" id="A0AAW0DH49"/>
<feature type="compositionally biased region" description="Basic and acidic residues" evidence="1">
    <location>
        <begin position="396"/>
        <end position="408"/>
    </location>
</feature>
<feature type="region of interest" description="Disordered" evidence="1">
    <location>
        <begin position="1"/>
        <end position="47"/>
    </location>
</feature>
<sequence length="660" mass="69819">MQHEHDIAAESPVDEDEDLFGSPPPPSPVRGRSPSPGLALPNSSNGVSLLSQNVGTIALPGSQHGSELAVNSLALPFSSALPGLLRPPAQITSSVVNDQCRLQAFGPRSNPSSTSSTPCSSRASSSAPTGTKPKKKGKAKSTASNRSSRPPPPIIPLPDPSKPLPPNWLRSQSALLGHAGLVGGIKPANLSLSTRGSTPSNPIVVDDSDAMAKVAQAREKPRRTQRIHYAAIDKMNLPAPSTKDIVDILLKQKEVLPVLQDLLKLVYKGMLHKWTFASPSPHIVPIDAPFLNKSTAGGSQSSDSSAPPAAKKRRLNSVPAGAVDWDVPYPFQTGEGPQKYQDSWAHERVRELVLQLVALIKTASRKAALRNYIKEHQPELEKEQSERQAQSQQSLSERKELEHSEPKTHGHYKPITAFYGLDMPHHDNHAESSNSSTCSIPQPTPADPSNHTIGQVITTLLGPPPPDQSPQPAVLGDTPVADVTQPSAPLDDSDGWLSLLQSFPTLQNPSQGTPLDGVSGTSTPSLTDVPMEFGSWGCSNSEYMDVDLPLDFGSSFEFEHSSSTDTSALLDALFGPTDTSTSGLDGLSLSIPQMMPSGPPSLVSSPMPSLSSMGDFPMTPTTPAGLEFGNGSDMAVGTVHDTEALDAASLLMALGMEMGV</sequence>